<evidence type="ECO:0000313" key="2">
    <source>
        <dbReference type="EMBL" id="CCG85776.1"/>
    </source>
</evidence>
<gene>
    <name evidence="2" type="ORF">EPIR_0411</name>
</gene>
<proteinExistence type="inferred from homology"/>
<dbReference type="InterPro" id="IPR002514">
    <property type="entry name" value="Transposase_8"/>
</dbReference>
<organism evidence="2 3">
    <name type="scientific">Erwinia piriflorinigrans CFBP 5888</name>
    <dbReference type="NCBI Taxonomy" id="1161919"/>
    <lineage>
        <taxon>Bacteria</taxon>
        <taxon>Pseudomonadati</taxon>
        <taxon>Pseudomonadota</taxon>
        <taxon>Gammaproteobacteria</taxon>
        <taxon>Enterobacterales</taxon>
        <taxon>Erwiniaceae</taxon>
        <taxon>Erwinia</taxon>
    </lineage>
</organism>
<dbReference type="STRING" id="1161919.EPIR_0411"/>
<dbReference type="SUPFAM" id="SSF46689">
    <property type="entry name" value="Homeodomain-like"/>
    <property type="match status" value="1"/>
</dbReference>
<dbReference type="GO" id="GO:0004803">
    <property type="term" value="F:transposase activity"/>
    <property type="evidence" value="ECO:0007669"/>
    <property type="project" value="InterPro"/>
</dbReference>
<dbReference type="GO" id="GO:0006313">
    <property type="term" value="P:DNA transposition"/>
    <property type="evidence" value="ECO:0007669"/>
    <property type="project" value="InterPro"/>
</dbReference>
<accession>V5Z4C8</accession>
<dbReference type="AlphaFoldDB" id="V5Z4C8"/>
<name>V5Z4C8_9GAMM</name>
<dbReference type="Proteomes" id="UP000018217">
    <property type="component" value="Unassembled WGS sequence"/>
</dbReference>
<dbReference type="InterPro" id="IPR009057">
    <property type="entry name" value="Homeodomain-like_sf"/>
</dbReference>
<dbReference type="EMBL" id="CAHS01000006">
    <property type="protein sequence ID" value="CCG85776.1"/>
    <property type="molecule type" value="Genomic_DNA"/>
</dbReference>
<keyword evidence="3" id="KW-1185">Reference proteome</keyword>
<dbReference type="OrthoDB" id="9774685at2"/>
<reference evidence="2 3" key="1">
    <citation type="journal article" date="2013" name="Syst. Appl. Microbiol.">
        <title>Phylogenetic position and virulence apparatus of the pear flower necrosis pathogen Erwinia piriflorinigrans CFBP 5888T as assessed by comparative genomics.</title>
        <authorList>
            <person name="Smits T.H."/>
            <person name="Rezzonico F."/>
            <person name="Lopez M.M."/>
            <person name="Blom J."/>
            <person name="Goesmann A."/>
            <person name="Frey J.E."/>
            <person name="Duffy B."/>
        </authorList>
    </citation>
    <scope>NUCLEOTIDE SEQUENCE [LARGE SCALE GENOMIC DNA]</scope>
    <source>
        <strain evidence="3">CFBP5888</strain>
    </source>
</reference>
<comment type="caution">
    <text evidence="2">The sequence shown here is derived from an EMBL/GenBank/DDBJ whole genome shotgun (WGS) entry which is preliminary data.</text>
</comment>
<evidence type="ECO:0000256" key="1">
    <source>
        <dbReference type="ARBA" id="ARBA00009964"/>
    </source>
</evidence>
<sequence length="80" mass="8720">MKKPQFTEEQIVFAPKQAGQGTSVPDVCRKLGISDAMFYTWRGKKSTGGAVSGVGFWPDVQEVISSLCSVPIFGGDQHHY</sequence>
<dbReference type="Pfam" id="PF01527">
    <property type="entry name" value="HTH_Tnp_1"/>
    <property type="match status" value="1"/>
</dbReference>
<comment type="similarity">
    <text evidence="1">Belongs to the transposase 8 family.</text>
</comment>
<dbReference type="GO" id="GO:0003677">
    <property type="term" value="F:DNA binding"/>
    <property type="evidence" value="ECO:0007669"/>
    <property type="project" value="InterPro"/>
</dbReference>
<protein>
    <submittedName>
        <fullName evidence="2">Insertion element IS407 uncharacterized 10,0 kDa protein ORF4</fullName>
    </submittedName>
</protein>
<dbReference type="RefSeq" id="WP_023653619.1">
    <property type="nucleotide sequence ID" value="NZ_CAHS01000006.1"/>
</dbReference>
<evidence type="ECO:0000313" key="3">
    <source>
        <dbReference type="Proteomes" id="UP000018217"/>
    </source>
</evidence>